<dbReference type="RefSeq" id="WP_179503549.1">
    <property type="nucleotide sequence ID" value="NZ_JACCAA010000001.1"/>
</dbReference>
<sequence>MNRRLVLLRHGQTSWNVAGRLQGHRDVELDETGHDQAASVAPRVAMLEPVALWSSDLSRAMQTAAYLAKECELEPRADPRFREADLGEAAGILKADYAHDNPELFAALMAGDFGRIAGAEDFAAIRERFGAGLQDVLADLGQGQTAVVVTHGSALKAGICHALDWPAGAAASLAGQGNCHWAVLTEIGDTGRFRLAGYDVGA</sequence>
<comment type="caution">
    <text evidence="4">The sequence shown here is derived from an EMBL/GenBank/DDBJ whole genome shotgun (WGS) entry which is preliminary data.</text>
</comment>
<dbReference type="PANTHER" id="PTHR48100:SF1">
    <property type="entry name" value="HISTIDINE PHOSPHATASE FAMILY PROTEIN-RELATED"/>
    <property type="match status" value="1"/>
</dbReference>
<evidence type="ECO:0000256" key="1">
    <source>
        <dbReference type="ARBA" id="ARBA00023152"/>
    </source>
</evidence>
<dbReference type="InterPro" id="IPR050275">
    <property type="entry name" value="PGM_Phosphatase"/>
</dbReference>
<organism evidence="4 5">
    <name type="scientific">Nocardioides daedukensis</name>
    <dbReference type="NCBI Taxonomy" id="634462"/>
    <lineage>
        <taxon>Bacteria</taxon>
        <taxon>Bacillati</taxon>
        <taxon>Actinomycetota</taxon>
        <taxon>Actinomycetes</taxon>
        <taxon>Propionibacteriales</taxon>
        <taxon>Nocardioidaceae</taxon>
        <taxon>Nocardioides</taxon>
    </lineage>
</organism>
<evidence type="ECO:0000256" key="3">
    <source>
        <dbReference type="PIRSR" id="PIRSR613078-2"/>
    </source>
</evidence>
<protein>
    <submittedName>
        <fullName evidence="4">Putative phosphoglycerate mutase</fullName>
        <ecNumber evidence="4">5.4.2.12</ecNumber>
    </submittedName>
</protein>
<dbReference type="PROSITE" id="PS00175">
    <property type="entry name" value="PG_MUTASE"/>
    <property type="match status" value="1"/>
</dbReference>
<dbReference type="GO" id="GO:0016791">
    <property type="term" value="F:phosphatase activity"/>
    <property type="evidence" value="ECO:0007669"/>
    <property type="project" value="TreeGrafter"/>
</dbReference>
<dbReference type="SUPFAM" id="SSF53254">
    <property type="entry name" value="Phosphoglycerate mutase-like"/>
    <property type="match status" value="1"/>
</dbReference>
<dbReference type="InterPro" id="IPR001345">
    <property type="entry name" value="PG/BPGM_mutase_AS"/>
</dbReference>
<evidence type="ECO:0000256" key="2">
    <source>
        <dbReference type="ARBA" id="ARBA00023235"/>
    </source>
</evidence>
<feature type="binding site" evidence="3">
    <location>
        <position position="59"/>
    </location>
    <ligand>
        <name>substrate</name>
    </ligand>
</feature>
<proteinExistence type="predicted"/>
<evidence type="ECO:0000313" key="4">
    <source>
        <dbReference type="EMBL" id="NYG60640.1"/>
    </source>
</evidence>
<evidence type="ECO:0000313" key="5">
    <source>
        <dbReference type="Proteomes" id="UP000540656"/>
    </source>
</evidence>
<dbReference type="Proteomes" id="UP000540656">
    <property type="component" value="Unassembled WGS sequence"/>
</dbReference>
<gene>
    <name evidence="4" type="ORF">BJ980_003563</name>
</gene>
<dbReference type="EC" id="5.4.2.12" evidence="4"/>
<dbReference type="CDD" id="cd07067">
    <property type="entry name" value="HP_PGM_like"/>
    <property type="match status" value="1"/>
</dbReference>
<keyword evidence="5" id="KW-1185">Reference proteome</keyword>
<accession>A0A7Y9S2D2</accession>
<dbReference type="InterPro" id="IPR029033">
    <property type="entry name" value="His_PPase_superfam"/>
</dbReference>
<dbReference type="EMBL" id="JACCAA010000001">
    <property type="protein sequence ID" value="NYG60640.1"/>
    <property type="molecule type" value="Genomic_DNA"/>
</dbReference>
<dbReference type="SMART" id="SM00855">
    <property type="entry name" value="PGAM"/>
    <property type="match status" value="1"/>
</dbReference>
<dbReference type="GO" id="GO:0004619">
    <property type="term" value="F:phosphoglycerate mutase activity"/>
    <property type="evidence" value="ECO:0007669"/>
    <property type="project" value="UniProtKB-EC"/>
</dbReference>
<dbReference type="AlphaFoldDB" id="A0A7Y9S2D2"/>
<keyword evidence="1" id="KW-0324">Glycolysis</keyword>
<dbReference type="InterPro" id="IPR013078">
    <property type="entry name" value="His_Pase_superF_clade-1"/>
</dbReference>
<feature type="binding site" evidence="3">
    <location>
        <begin position="9"/>
        <end position="16"/>
    </location>
    <ligand>
        <name>substrate</name>
    </ligand>
</feature>
<dbReference type="PANTHER" id="PTHR48100">
    <property type="entry name" value="BROAD-SPECIFICITY PHOSPHATASE YOR283W-RELATED"/>
    <property type="match status" value="1"/>
</dbReference>
<name>A0A7Y9S2D2_9ACTN</name>
<reference evidence="4 5" key="1">
    <citation type="submission" date="2020-07" db="EMBL/GenBank/DDBJ databases">
        <title>Sequencing the genomes of 1000 actinobacteria strains.</title>
        <authorList>
            <person name="Klenk H.-P."/>
        </authorList>
    </citation>
    <scope>NUCLEOTIDE SEQUENCE [LARGE SCALE GENOMIC DNA]</scope>
    <source>
        <strain evidence="4 5">DSM 23819</strain>
    </source>
</reference>
<dbReference type="Gene3D" id="3.40.50.1240">
    <property type="entry name" value="Phosphoglycerate mutase-like"/>
    <property type="match status" value="1"/>
</dbReference>
<dbReference type="Pfam" id="PF00300">
    <property type="entry name" value="His_Phos_1"/>
    <property type="match status" value="1"/>
</dbReference>
<keyword evidence="2 4" id="KW-0413">Isomerase</keyword>
<dbReference type="GO" id="GO:0005737">
    <property type="term" value="C:cytoplasm"/>
    <property type="evidence" value="ECO:0007669"/>
    <property type="project" value="TreeGrafter"/>
</dbReference>